<feature type="region of interest" description="Disordered" evidence="1">
    <location>
        <begin position="730"/>
        <end position="771"/>
    </location>
</feature>
<proteinExistence type="predicted"/>
<dbReference type="EMBL" id="CP137642">
    <property type="protein sequence ID" value="WOX56778.1"/>
    <property type="molecule type" value="Genomic_DNA"/>
</dbReference>
<dbReference type="GeneID" id="85732587"/>
<keyword evidence="3" id="KW-1185">Reference proteome</keyword>
<dbReference type="KEGG" id="mrc:R6Y96_05480"/>
<feature type="compositionally biased region" description="Basic and acidic residues" evidence="1">
    <location>
        <begin position="801"/>
        <end position="818"/>
    </location>
</feature>
<sequence>MIDRAISILAEVGAVVEVRAIADGAIHSGYFDDHTALVRSVEALDADPSVYGIYVTLNTVNPALLARRANRIKMRLSRKDATTSDADILRRRWLPIDIDPKRPAGVSSTDGEHLSALDAAERVAAYLSEQGFPEPLRADSGNGAHLLYRIDLPNDEPSATLVKAVLSTLDALFSNDAVSVDTANHNAARIWKLYGTVSRKGDSTPERPHRRSRLISAPEEMAVVPPLRLGAVAGVIPREEAMPRRQKTAGFDLGAWLSGHGIAVRAEKPWQGGRLFVLEECPFSSAHRDGAFAIQFSSGAVFAGCHHQSCGGGAQRWPDLRRLYEKAAPPPEAGYRARALEILRHGDPMGFILDTFNRGHVGDRTVAEALAVSVVSRSVANTNGLHVAISGNSGKGKSHACRTMLNLVPEGSKMRGTVSDRALYYDEGLLPGTVLLFDDVALSDDLQEILRSATANFREPIEHRTLTAERRFKVCTIPQRCVWWLAKVEDPGDDQVMNRMLTVWIDDSAAQDRRVLEHMKTVEAGRCPPAEDDPAVLTCRAVWEVLGEEVLGVRIPFAQRVSFSSAANRRNPGMLFDLIKCYARLFFMQRGRDEDGAVVATEADFTAAARLYEALGGAAGGQETKLTRNEAAALETVDRMGVSVFTVRSLQEAMGLPYQKTRRILHGYTSRGTVYAGLLAKCPAVSLYDASVSETMPDGETVRRREQHFTFDPEVYRAWSHGAAVWLDDSNDSSFEQPDSTGCQREIRGSDSGFADGARSDGISSPDGASFQQIEIRTAPPEGGGGSGEKGVCAPGNAVTQEERDASHEDNEKGDKDPGLFTDSSCCKPAEDCSNLAGFAEAADGMGGGFYASHEGYGRAAGGIDPADYIALPVSKDEPCHVCGGRPTSSVRRDSDEYLCYACFSRARRARAPAKPRVVQPLPGVLDHRGFERVKAEIGRCDLCGAAKAVYRSPEARTNLCEGCYARLVRDWNREAGVR</sequence>
<accession>A0AAX4FTJ1</accession>
<dbReference type="InterPro" id="IPR027417">
    <property type="entry name" value="P-loop_NTPase"/>
</dbReference>
<dbReference type="Gene3D" id="3.40.50.300">
    <property type="entry name" value="P-loop containing nucleotide triphosphate hydrolases"/>
    <property type="match status" value="1"/>
</dbReference>
<dbReference type="SUPFAM" id="SSF52540">
    <property type="entry name" value="P-loop containing nucleoside triphosphate hydrolases"/>
    <property type="match status" value="1"/>
</dbReference>
<evidence type="ECO:0000313" key="3">
    <source>
        <dbReference type="Proteomes" id="UP001305652"/>
    </source>
</evidence>
<reference evidence="2 3" key="1">
    <citation type="submission" date="2023-10" db="EMBL/GenBank/DDBJ databases">
        <title>The complete genome sequence of Methanoculleus receptaculi DSM 18860.</title>
        <authorList>
            <person name="Lai S.-J."/>
            <person name="You Y.-T."/>
            <person name="Chen S.-C."/>
        </authorList>
    </citation>
    <scope>NUCLEOTIDE SEQUENCE [LARGE SCALE GENOMIC DNA]</scope>
    <source>
        <strain evidence="2 3">DSM 18860</strain>
    </source>
</reference>
<organism evidence="2 3">
    <name type="scientific">Methanoculleus receptaculi</name>
    <dbReference type="NCBI Taxonomy" id="394967"/>
    <lineage>
        <taxon>Archaea</taxon>
        <taxon>Methanobacteriati</taxon>
        <taxon>Methanobacteriota</taxon>
        <taxon>Stenosarchaea group</taxon>
        <taxon>Methanomicrobia</taxon>
        <taxon>Methanomicrobiales</taxon>
        <taxon>Methanomicrobiaceae</taxon>
        <taxon>Methanoculleus</taxon>
    </lineage>
</organism>
<feature type="compositionally biased region" description="Polar residues" evidence="1">
    <location>
        <begin position="732"/>
        <end position="743"/>
    </location>
</feature>
<dbReference type="RefSeq" id="WP_318620187.1">
    <property type="nucleotide sequence ID" value="NZ_CP137642.1"/>
</dbReference>
<name>A0AAX4FTJ1_9EURY</name>
<evidence type="ECO:0000313" key="2">
    <source>
        <dbReference type="EMBL" id="WOX56778.1"/>
    </source>
</evidence>
<protein>
    <submittedName>
        <fullName evidence="2">Uncharacterized protein</fullName>
    </submittedName>
</protein>
<dbReference type="Proteomes" id="UP001305652">
    <property type="component" value="Chromosome"/>
</dbReference>
<evidence type="ECO:0000256" key="1">
    <source>
        <dbReference type="SAM" id="MobiDB-lite"/>
    </source>
</evidence>
<gene>
    <name evidence="2" type="ORF">R6Y96_05480</name>
</gene>
<feature type="region of interest" description="Disordered" evidence="1">
    <location>
        <begin position="800"/>
        <end position="820"/>
    </location>
</feature>
<dbReference type="AlphaFoldDB" id="A0AAX4FTJ1"/>